<name>A0ABN9BU99_9NEOB</name>
<reference evidence="1" key="1">
    <citation type="submission" date="2023-05" db="EMBL/GenBank/DDBJ databases">
        <authorList>
            <person name="Stuckert A."/>
        </authorList>
    </citation>
    <scope>NUCLEOTIDE SEQUENCE</scope>
</reference>
<evidence type="ECO:0000313" key="2">
    <source>
        <dbReference type="Proteomes" id="UP001162483"/>
    </source>
</evidence>
<evidence type="ECO:0008006" key="3">
    <source>
        <dbReference type="Google" id="ProtNLM"/>
    </source>
</evidence>
<dbReference type="EMBL" id="CATNWA010006043">
    <property type="protein sequence ID" value="CAI9551275.1"/>
    <property type="molecule type" value="Genomic_DNA"/>
</dbReference>
<dbReference type="Proteomes" id="UP001162483">
    <property type="component" value="Unassembled WGS sequence"/>
</dbReference>
<accession>A0ABN9BU99</accession>
<proteinExistence type="predicted"/>
<feature type="non-terminal residue" evidence="1">
    <location>
        <position position="1"/>
    </location>
</feature>
<evidence type="ECO:0000313" key="1">
    <source>
        <dbReference type="EMBL" id="CAI9551275.1"/>
    </source>
</evidence>
<keyword evidence="2" id="KW-1185">Reference proteome</keyword>
<comment type="caution">
    <text evidence="1">The sequence shown here is derived from an EMBL/GenBank/DDBJ whole genome shotgun (WGS) entry which is preliminary data.</text>
</comment>
<gene>
    <name evidence="1" type="ORF">SPARVUS_LOCUS3716229</name>
</gene>
<sequence>NHHWVFYVLLNQKQLNILKKKKSVFLVFDLQFCK</sequence>
<organism evidence="1 2">
    <name type="scientific">Staurois parvus</name>
    <dbReference type="NCBI Taxonomy" id="386267"/>
    <lineage>
        <taxon>Eukaryota</taxon>
        <taxon>Metazoa</taxon>
        <taxon>Chordata</taxon>
        <taxon>Craniata</taxon>
        <taxon>Vertebrata</taxon>
        <taxon>Euteleostomi</taxon>
        <taxon>Amphibia</taxon>
        <taxon>Batrachia</taxon>
        <taxon>Anura</taxon>
        <taxon>Neobatrachia</taxon>
        <taxon>Ranoidea</taxon>
        <taxon>Ranidae</taxon>
        <taxon>Staurois</taxon>
    </lineage>
</organism>
<protein>
    <recommendedName>
        <fullName evidence="3">Maturase K</fullName>
    </recommendedName>
</protein>